<evidence type="ECO:0000259" key="1">
    <source>
        <dbReference type="Pfam" id="PF13751"/>
    </source>
</evidence>
<dbReference type="Pfam" id="PF13751">
    <property type="entry name" value="DDE_Tnp_1_6"/>
    <property type="match status" value="1"/>
</dbReference>
<reference evidence="2 3" key="1">
    <citation type="submission" date="2023-09" db="EMBL/GenBank/DDBJ databases">
        <title>Thalassobella suaedae gen. nov., sp. nov., a marine bacterium of the family Flavobacteriaceae isolated from a halophyte Suaeda japonica.</title>
        <authorList>
            <person name="Lee S.Y."/>
            <person name="Hwang C.Y."/>
        </authorList>
    </citation>
    <scope>NUCLEOTIDE SEQUENCE [LARGE SCALE GENOMIC DNA]</scope>
    <source>
        <strain evidence="2 3">HL-DH14</strain>
    </source>
</reference>
<gene>
    <name evidence="2" type="ORF">RHP51_00925</name>
</gene>
<dbReference type="InterPro" id="IPR025668">
    <property type="entry name" value="Tnp_DDE_dom"/>
</dbReference>
<dbReference type="Proteomes" id="UP001302806">
    <property type="component" value="Chromosome"/>
</dbReference>
<sequence>MKQNMNFKRFMLSGIDKVNVEIGLIAMAHNLKKFSSAI</sequence>
<proteinExistence type="predicted"/>
<evidence type="ECO:0000313" key="3">
    <source>
        <dbReference type="Proteomes" id="UP001302806"/>
    </source>
</evidence>
<name>A0ABY9XY81_9FLAO</name>
<feature type="domain" description="Transposase DDE" evidence="1">
    <location>
        <begin position="1"/>
        <end position="34"/>
    </location>
</feature>
<accession>A0ABY9XY81</accession>
<evidence type="ECO:0000313" key="2">
    <source>
        <dbReference type="EMBL" id="WNH10929.1"/>
    </source>
</evidence>
<dbReference type="EMBL" id="CP134537">
    <property type="protein sequence ID" value="WNH10929.1"/>
    <property type="molecule type" value="Genomic_DNA"/>
</dbReference>
<protein>
    <submittedName>
        <fullName evidence="2">Transposase</fullName>
    </submittedName>
</protein>
<organism evidence="2 3">
    <name type="scientific">Thalassobellus suaedae</name>
    <dbReference type="NCBI Taxonomy" id="3074124"/>
    <lineage>
        <taxon>Bacteria</taxon>
        <taxon>Pseudomonadati</taxon>
        <taxon>Bacteroidota</taxon>
        <taxon>Flavobacteriia</taxon>
        <taxon>Flavobacteriales</taxon>
        <taxon>Flavobacteriaceae</taxon>
        <taxon>Thalassobellus</taxon>
    </lineage>
</organism>